<dbReference type="Proteomes" id="UP000824264">
    <property type="component" value="Unassembled WGS sequence"/>
</dbReference>
<feature type="signal peptide" evidence="1">
    <location>
        <begin position="1"/>
        <end position="26"/>
    </location>
</feature>
<dbReference type="AlphaFoldDB" id="A0A9D1U897"/>
<dbReference type="EMBL" id="DXGI01000125">
    <property type="protein sequence ID" value="HIW78207.1"/>
    <property type="molecule type" value="Genomic_DNA"/>
</dbReference>
<evidence type="ECO:0000313" key="2">
    <source>
        <dbReference type="EMBL" id="HIW78207.1"/>
    </source>
</evidence>
<accession>A0A9D1U897</accession>
<feature type="chain" id="PRO_5039556558" evidence="1">
    <location>
        <begin position="27"/>
        <end position="245"/>
    </location>
</feature>
<sequence length="245" mass="26664">MKTIRCCLLWCALACLLAACTPFYRGFEGAALVSPQRPDVTITVPSLPLMAHGQISPFVRTDQGYQFPETLVSVYGTDAAAPFAVVALSLVPNNAWEWDPLTFSGPLGQETPGALFGNESFYGTIRIVSGEKDAFAPLFADKERQASLRWLAQRYAARDDFDRAKIILEYREPLPASLEGAAEVPLYDPEVRAFSERAARVFAVQFGGSSAPAAPAPYIKTLDARYLGAFLGSMSLKSPLFPVDD</sequence>
<reference evidence="2" key="1">
    <citation type="journal article" date="2021" name="PeerJ">
        <title>Extensive microbial diversity within the chicken gut microbiome revealed by metagenomics and culture.</title>
        <authorList>
            <person name="Gilroy R."/>
            <person name="Ravi A."/>
            <person name="Getino M."/>
            <person name="Pursley I."/>
            <person name="Horton D.L."/>
            <person name="Alikhan N.F."/>
            <person name="Baker D."/>
            <person name="Gharbi K."/>
            <person name="Hall N."/>
            <person name="Watson M."/>
            <person name="Adriaenssens E.M."/>
            <person name="Foster-Nyarko E."/>
            <person name="Jarju S."/>
            <person name="Secka A."/>
            <person name="Antonio M."/>
            <person name="Oren A."/>
            <person name="Chaudhuri R.R."/>
            <person name="La Ragione R."/>
            <person name="Hildebrand F."/>
            <person name="Pallen M.J."/>
        </authorList>
    </citation>
    <scope>NUCLEOTIDE SEQUENCE</scope>
    <source>
        <strain evidence="2">ChiSxjej5B17-1746</strain>
    </source>
</reference>
<name>A0A9D1U897_9BACT</name>
<evidence type="ECO:0000256" key="1">
    <source>
        <dbReference type="SAM" id="SignalP"/>
    </source>
</evidence>
<evidence type="ECO:0000313" key="3">
    <source>
        <dbReference type="Proteomes" id="UP000824264"/>
    </source>
</evidence>
<proteinExistence type="predicted"/>
<dbReference type="PROSITE" id="PS51257">
    <property type="entry name" value="PROKAR_LIPOPROTEIN"/>
    <property type="match status" value="1"/>
</dbReference>
<comment type="caution">
    <text evidence="2">The sequence shown here is derived from an EMBL/GenBank/DDBJ whole genome shotgun (WGS) entry which is preliminary data.</text>
</comment>
<protein>
    <submittedName>
        <fullName evidence="2">DUF4851 domain-containing protein</fullName>
    </submittedName>
</protein>
<gene>
    <name evidence="2" type="ORF">H9874_03575</name>
</gene>
<dbReference type="InterPro" id="IPR032323">
    <property type="entry name" value="DUF4851"/>
</dbReference>
<organism evidence="2 3">
    <name type="scientific">Candidatus Bilophila faecipullorum</name>
    <dbReference type="NCBI Taxonomy" id="2838482"/>
    <lineage>
        <taxon>Bacteria</taxon>
        <taxon>Pseudomonadati</taxon>
        <taxon>Thermodesulfobacteriota</taxon>
        <taxon>Desulfovibrionia</taxon>
        <taxon>Desulfovibrionales</taxon>
        <taxon>Desulfovibrionaceae</taxon>
        <taxon>Bilophila</taxon>
    </lineage>
</organism>
<dbReference type="Pfam" id="PF16143">
    <property type="entry name" value="DUF4851"/>
    <property type="match status" value="1"/>
</dbReference>
<keyword evidence="1" id="KW-0732">Signal</keyword>
<reference evidence="2" key="2">
    <citation type="submission" date="2021-04" db="EMBL/GenBank/DDBJ databases">
        <authorList>
            <person name="Gilroy R."/>
        </authorList>
    </citation>
    <scope>NUCLEOTIDE SEQUENCE</scope>
    <source>
        <strain evidence="2">ChiSxjej5B17-1746</strain>
    </source>
</reference>